<dbReference type="AlphaFoldDB" id="A0A830FMD7"/>
<proteinExistence type="predicted"/>
<accession>A0A830FMD7</accession>
<dbReference type="OrthoDB" id="10985at2157"/>
<sequence>MLQEYRPGQRAGESPDDGDELVTVLDDADELVAALDDADCRAFLRALDEPRTAAGLCQCCDVPSSTAYRKLDRLVDVGLVDSKVKVRSDGNHRKQFSRTVDAVTITVDDDARLERE</sequence>
<dbReference type="EMBL" id="BMPG01000003">
    <property type="protein sequence ID" value="GGL66939.1"/>
    <property type="molecule type" value="Genomic_DNA"/>
</dbReference>
<dbReference type="Gene3D" id="1.10.10.10">
    <property type="entry name" value="Winged helix-like DNA-binding domain superfamily/Winged helix DNA-binding domain"/>
    <property type="match status" value="1"/>
</dbReference>
<comment type="caution">
    <text evidence="2">The sequence shown here is derived from an EMBL/GenBank/DDBJ whole genome shotgun (WGS) entry which is preliminary data.</text>
</comment>
<evidence type="ECO:0000313" key="3">
    <source>
        <dbReference type="Proteomes" id="UP000607197"/>
    </source>
</evidence>
<gene>
    <name evidence="2" type="ORF">GCM10009039_26160</name>
</gene>
<organism evidence="2 3">
    <name type="scientific">Halocalculus aciditolerans</name>
    <dbReference type="NCBI Taxonomy" id="1383812"/>
    <lineage>
        <taxon>Archaea</taxon>
        <taxon>Methanobacteriati</taxon>
        <taxon>Methanobacteriota</taxon>
        <taxon>Stenosarchaea group</taxon>
        <taxon>Halobacteria</taxon>
        <taxon>Halobacteriales</taxon>
        <taxon>Halobacteriaceae</taxon>
        <taxon>Halocalculus</taxon>
    </lineage>
</organism>
<name>A0A830FMD7_9EURY</name>
<evidence type="ECO:0000256" key="1">
    <source>
        <dbReference type="SAM" id="MobiDB-lite"/>
    </source>
</evidence>
<evidence type="ECO:0008006" key="4">
    <source>
        <dbReference type="Google" id="ProtNLM"/>
    </source>
</evidence>
<evidence type="ECO:0000313" key="2">
    <source>
        <dbReference type="EMBL" id="GGL66939.1"/>
    </source>
</evidence>
<dbReference type="InterPro" id="IPR036388">
    <property type="entry name" value="WH-like_DNA-bd_sf"/>
</dbReference>
<dbReference type="Pfam" id="PF12840">
    <property type="entry name" value="HTH_20"/>
    <property type="match status" value="1"/>
</dbReference>
<protein>
    <recommendedName>
        <fullName evidence="4">Helix-turn-helix domain-containing protein</fullName>
    </recommendedName>
</protein>
<feature type="region of interest" description="Disordered" evidence="1">
    <location>
        <begin position="1"/>
        <end position="20"/>
    </location>
</feature>
<dbReference type="RefSeq" id="WP_188979621.1">
    <property type="nucleotide sequence ID" value="NZ_BMPG01000003.1"/>
</dbReference>
<keyword evidence="3" id="KW-1185">Reference proteome</keyword>
<reference evidence="2" key="1">
    <citation type="journal article" date="2014" name="Int. J. Syst. Evol. Microbiol.">
        <title>Complete genome sequence of Corynebacterium casei LMG S-19264T (=DSM 44701T), isolated from a smear-ripened cheese.</title>
        <authorList>
            <consortium name="US DOE Joint Genome Institute (JGI-PGF)"/>
            <person name="Walter F."/>
            <person name="Albersmeier A."/>
            <person name="Kalinowski J."/>
            <person name="Ruckert C."/>
        </authorList>
    </citation>
    <scope>NUCLEOTIDE SEQUENCE</scope>
    <source>
        <strain evidence="2">JCM 19596</strain>
    </source>
</reference>
<dbReference type="InterPro" id="IPR036390">
    <property type="entry name" value="WH_DNA-bd_sf"/>
</dbReference>
<dbReference type="Proteomes" id="UP000607197">
    <property type="component" value="Unassembled WGS sequence"/>
</dbReference>
<dbReference type="SUPFAM" id="SSF46785">
    <property type="entry name" value="Winged helix' DNA-binding domain"/>
    <property type="match status" value="1"/>
</dbReference>
<reference evidence="2" key="2">
    <citation type="submission" date="2020-09" db="EMBL/GenBank/DDBJ databases">
        <authorList>
            <person name="Sun Q."/>
            <person name="Ohkuma M."/>
        </authorList>
    </citation>
    <scope>NUCLEOTIDE SEQUENCE</scope>
    <source>
        <strain evidence="2">JCM 19596</strain>
    </source>
</reference>